<dbReference type="Proteomes" id="UP000249873">
    <property type="component" value="Chromosome"/>
</dbReference>
<dbReference type="RefSeq" id="WP_111372082.1">
    <property type="nucleotide sequence ID" value="NZ_CP029480.1"/>
</dbReference>
<reference evidence="3 4" key="1">
    <citation type="submission" date="2018-05" db="EMBL/GenBank/DDBJ databases">
        <title>Complete genome sequence of Arcticibacterium luteifluviistationis SM1504T, a cytophagaceae bacterium isolated from Arctic surface seawater.</title>
        <authorList>
            <person name="Li Y."/>
            <person name="Qin Q.-L."/>
        </authorList>
    </citation>
    <scope>NUCLEOTIDE SEQUENCE [LARGE SCALE GENOMIC DNA]</scope>
    <source>
        <strain evidence="3 4">SM1504</strain>
    </source>
</reference>
<keyword evidence="1" id="KW-0812">Transmembrane</keyword>
<accession>A0A2Z4GC64</accession>
<evidence type="ECO:0000259" key="2">
    <source>
        <dbReference type="Pfam" id="PF11127"/>
    </source>
</evidence>
<feature type="domain" description="Inner membrane protein YgaP-like transmembrane" evidence="2">
    <location>
        <begin position="1"/>
        <end position="66"/>
    </location>
</feature>
<feature type="transmembrane region" description="Helical" evidence="1">
    <location>
        <begin position="35"/>
        <end position="59"/>
    </location>
</feature>
<evidence type="ECO:0000313" key="3">
    <source>
        <dbReference type="EMBL" id="AWV98889.1"/>
    </source>
</evidence>
<sequence>MTKNMGNTDKMVRIGVALVIALLYWQNIISGTLALVLIAVSVIFLLTSTASFCPIYKVLGISSRKTKAKK</sequence>
<dbReference type="KEGG" id="als:DJ013_12180"/>
<feature type="transmembrane region" description="Helical" evidence="1">
    <location>
        <begin position="12"/>
        <end position="29"/>
    </location>
</feature>
<proteinExistence type="predicted"/>
<gene>
    <name evidence="3" type="ORF">DJ013_12180</name>
</gene>
<name>A0A2Z4GC64_9BACT</name>
<keyword evidence="1" id="KW-0472">Membrane</keyword>
<dbReference type="InterPro" id="IPR021309">
    <property type="entry name" value="YgaP-like_TM"/>
</dbReference>
<keyword evidence="1" id="KW-1133">Transmembrane helix</keyword>
<dbReference type="EMBL" id="CP029480">
    <property type="protein sequence ID" value="AWV98889.1"/>
    <property type="molecule type" value="Genomic_DNA"/>
</dbReference>
<evidence type="ECO:0000256" key="1">
    <source>
        <dbReference type="SAM" id="Phobius"/>
    </source>
</evidence>
<keyword evidence="4" id="KW-1185">Reference proteome</keyword>
<evidence type="ECO:0000313" key="4">
    <source>
        <dbReference type="Proteomes" id="UP000249873"/>
    </source>
</evidence>
<dbReference type="OrthoDB" id="9804804at2"/>
<dbReference type="AlphaFoldDB" id="A0A2Z4GC64"/>
<organism evidence="3 4">
    <name type="scientific">Arcticibacterium luteifluviistationis</name>
    <dbReference type="NCBI Taxonomy" id="1784714"/>
    <lineage>
        <taxon>Bacteria</taxon>
        <taxon>Pseudomonadati</taxon>
        <taxon>Bacteroidota</taxon>
        <taxon>Cytophagia</taxon>
        <taxon>Cytophagales</taxon>
        <taxon>Leadbetterellaceae</taxon>
        <taxon>Arcticibacterium</taxon>
    </lineage>
</organism>
<protein>
    <submittedName>
        <fullName evidence="3">DUF2892 domain-containing protein</fullName>
    </submittedName>
</protein>
<dbReference type="Pfam" id="PF11127">
    <property type="entry name" value="YgaP-like_TM"/>
    <property type="match status" value="1"/>
</dbReference>